<dbReference type="Proteomes" id="UP000790709">
    <property type="component" value="Unassembled WGS sequence"/>
</dbReference>
<protein>
    <submittedName>
        <fullName evidence="1">Uncharacterized protein</fullName>
    </submittedName>
</protein>
<evidence type="ECO:0000313" key="2">
    <source>
        <dbReference type="Proteomes" id="UP000790709"/>
    </source>
</evidence>
<reference evidence="1" key="1">
    <citation type="journal article" date="2021" name="New Phytol.">
        <title>Evolutionary innovations through gain and loss of genes in the ectomycorrhizal Boletales.</title>
        <authorList>
            <person name="Wu G."/>
            <person name="Miyauchi S."/>
            <person name="Morin E."/>
            <person name="Kuo A."/>
            <person name="Drula E."/>
            <person name="Varga T."/>
            <person name="Kohler A."/>
            <person name="Feng B."/>
            <person name="Cao Y."/>
            <person name="Lipzen A."/>
            <person name="Daum C."/>
            <person name="Hundley H."/>
            <person name="Pangilinan J."/>
            <person name="Johnson J."/>
            <person name="Barry K."/>
            <person name="LaButti K."/>
            <person name="Ng V."/>
            <person name="Ahrendt S."/>
            <person name="Min B."/>
            <person name="Choi I.G."/>
            <person name="Park H."/>
            <person name="Plett J.M."/>
            <person name="Magnuson J."/>
            <person name="Spatafora J.W."/>
            <person name="Nagy L.G."/>
            <person name="Henrissat B."/>
            <person name="Grigoriev I.V."/>
            <person name="Yang Z.L."/>
            <person name="Xu J."/>
            <person name="Martin F.M."/>
        </authorList>
    </citation>
    <scope>NUCLEOTIDE SEQUENCE</scope>
    <source>
        <strain evidence="1">KUC20120723A-06</strain>
    </source>
</reference>
<sequence length="251" mass="27631">MSRSSYILIFRTTTRAVKASSPHGSAHHLLKPQLPPRKLHKATTSSRVSGPPPSTLFPPSSQLDPSGNASKVVTNRYSERATAVPSELPFRNESRSWYTANWAKNGTLAGEFGIKKDSGLTGAFALGILANVKTEGKAVGVVLRSWSLATCHPWVDRLALRNEYTASDLHKKNRRLAKKLTAGQRLLAPSDSDANGDGDTPRKCDFERPDDIAFEAATEKYEPWLKRRHLLPPTTSPRASGTRWDGFLTTR</sequence>
<gene>
    <name evidence="1" type="ORF">BV22DRAFT_1128797</name>
</gene>
<name>A0ACB8BKK0_9AGAM</name>
<keyword evidence="2" id="KW-1185">Reference proteome</keyword>
<accession>A0ACB8BKK0</accession>
<evidence type="ECO:0000313" key="1">
    <source>
        <dbReference type="EMBL" id="KAH7925758.1"/>
    </source>
</evidence>
<proteinExistence type="predicted"/>
<comment type="caution">
    <text evidence="1">The sequence shown here is derived from an EMBL/GenBank/DDBJ whole genome shotgun (WGS) entry which is preliminary data.</text>
</comment>
<organism evidence="1 2">
    <name type="scientific">Leucogyrophana mollusca</name>
    <dbReference type="NCBI Taxonomy" id="85980"/>
    <lineage>
        <taxon>Eukaryota</taxon>
        <taxon>Fungi</taxon>
        <taxon>Dikarya</taxon>
        <taxon>Basidiomycota</taxon>
        <taxon>Agaricomycotina</taxon>
        <taxon>Agaricomycetes</taxon>
        <taxon>Agaricomycetidae</taxon>
        <taxon>Boletales</taxon>
        <taxon>Boletales incertae sedis</taxon>
        <taxon>Leucogyrophana</taxon>
    </lineage>
</organism>
<dbReference type="EMBL" id="MU266396">
    <property type="protein sequence ID" value="KAH7925758.1"/>
    <property type="molecule type" value="Genomic_DNA"/>
</dbReference>